<dbReference type="AlphaFoldDB" id="A0A2G8S505"/>
<accession>A0A2G8S505</accession>
<evidence type="ECO:0000256" key="1">
    <source>
        <dbReference type="SAM" id="MobiDB-lite"/>
    </source>
</evidence>
<dbReference type="EMBL" id="AYKW01000023">
    <property type="protein sequence ID" value="PIL28852.1"/>
    <property type="molecule type" value="Genomic_DNA"/>
</dbReference>
<organism evidence="2 3">
    <name type="scientific">Ganoderma sinense ZZ0214-1</name>
    <dbReference type="NCBI Taxonomy" id="1077348"/>
    <lineage>
        <taxon>Eukaryota</taxon>
        <taxon>Fungi</taxon>
        <taxon>Dikarya</taxon>
        <taxon>Basidiomycota</taxon>
        <taxon>Agaricomycotina</taxon>
        <taxon>Agaricomycetes</taxon>
        <taxon>Polyporales</taxon>
        <taxon>Polyporaceae</taxon>
        <taxon>Ganoderma</taxon>
    </lineage>
</organism>
<gene>
    <name evidence="2" type="ORF">GSI_08898</name>
</gene>
<name>A0A2G8S505_9APHY</name>
<evidence type="ECO:0000313" key="3">
    <source>
        <dbReference type="Proteomes" id="UP000230002"/>
    </source>
</evidence>
<protein>
    <submittedName>
        <fullName evidence="2">Uncharacterized protein</fullName>
    </submittedName>
</protein>
<keyword evidence="3" id="KW-1185">Reference proteome</keyword>
<evidence type="ECO:0000313" key="2">
    <source>
        <dbReference type="EMBL" id="PIL28852.1"/>
    </source>
</evidence>
<reference evidence="2 3" key="1">
    <citation type="journal article" date="2015" name="Sci. Rep.">
        <title>Chromosome-level genome map provides insights into diverse defense mechanisms in the medicinal fungus Ganoderma sinense.</title>
        <authorList>
            <person name="Zhu Y."/>
            <person name="Xu J."/>
            <person name="Sun C."/>
            <person name="Zhou S."/>
            <person name="Xu H."/>
            <person name="Nelson D.R."/>
            <person name="Qian J."/>
            <person name="Song J."/>
            <person name="Luo H."/>
            <person name="Xiang L."/>
            <person name="Li Y."/>
            <person name="Xu Z."/>
            <person name="Ji A."/>
            <person name="Wang L."/>
            <person name="Lu S."/>
            <person name="Hayward A."/>
            <person name="Sun W."/>
            <person name="Li X."/>
            <person name="Schwartz D.C."/>
            <person name="Wang Y."/>
            <person name="Chen S."/>
        </authorList>
    </citation>
    <scope>NUCLEOTIDE SEQUENCE [LARGE SCALE GENOMIC DNA]</scope>
    <source>
        <strain evidence="2 3">ZZ0214-1</strain>
    </source>
</reference>
<sequence length="410" mass="46856">MLRNLFLFRRILRAPQPTSTCRRYLRRPTPHVPHPQQGRLYSTSQPESPPKHYIQHSIRTLNPAFVTQAEYVQFPEAQDHCYIWDAYATSTPLSTDTNDPSHRRPFSIVRASDTKQFPAGLGGYFYYYLPAGPVPPTAGEIRFRCVPFRSPEFFNQGHDFVADPDRGLPWHLPLTTIATRDSHQVFRNILLSDRLITPNILARAAEMGKALSKARTAGAKVPVLHSFGQPWYFDFETRVNWWHFMGVDKVHILRPMPNILTWKVGSDRTPSPWLGAALCVFKPDHLPTLRGRRVVRAKVLKILRPVAQNPEFPPELRYLVDAPAAVPPRAGDILHHGVPFWQFDVDGDNVDHARRAGFGALFANTGLPALRTERALRPRAPGVKEWERGRGVEVEEDEGWKRTLRSRVRK</sequence>
<comment type="caution">
    <text evidence="2">The sequence shown here is derived from an EMBL/GenBank/DDBJ whole genome shotgun (WGS) entry which is preliminary data.</text>
</comment>
<dbReference type="OrthoDB" id="3067792at2759"/>
<dbReference type="Proteomes" id="UP000230002">
    <property type="component" value="Unassembled WGS sequence"/>
</dbReference>
<feature type="region of interest" description="Disordered" evidence="1">
    <location>
        <begin position="19"/>
        <end position="49"/>
    </location>
</feature>
<proteinExistence type="predicted"/>